<dbReference type="EMBL" id="HBGS01060302">
    <property type="protein sequence ID" value="CAD9488769.1"/>
    <property type="molecule type" value="Transcribed_RNA"/>
</dbReference>
<dbReference type="InterPro" id="IPR003034">
    <property type="entry name" value="SAP_dom"/>
</dbReference>
<feature type="region of interest" description="Disordered" evidence="3">
    <location>
        <begin position="36"/>
        <end position="61"/>
    </location>
</feature>
<dbReference type="SMART" id="SM00513">
    <property type="entry name" value="SAP"/>
    <property type="match status" value="1"/>
</dbReference>
<dbReference type="Gene3D" id="1.10.720.30">
    <property type="entry name" value="SAP domain"/>
    <property type="match status" value="1"/>
</dbReference>
<dbReference type="PROSITE" id="PS50800">
    <property type="entry name" value="SAP"/>
    <property type="match status" value="1"/>
</dbReference>
<dbReference type="InterPro" id="IPR036361">
    <property type="entry name" value="SAP_dom_sf"/>
</dbReference>
<dbReference type="AlphaFoldDB" id="A0A7S2HF00"/>
<accession>A0A7S2HF00</accession>
<comment type="subcellular location">
    <subcellularLocation>
        <location evidence="1">Nucleus</location>
        <location evidence="1">Nucleolus</location>
    </subcellularLocation>
</comment>
<dbReference type="PANTHER" id="PTHR21686:SF12">
    <property type="entry name" value="DEOXYNUCLEOTIDYLTRANSFERASE TERMINAL-INTERACTING PROTEIN 2"/>
    <property type="match status" value="1"/>
</dbReference>
<dbReference type="InterPro" id="IPR014810">
    <property type="entry name" value="Fcf2_C"/>
</dbReference>
<evidence type="ECO:0000256" key="1">
    <source>
        <dbReference type="ARBA" id="ARBA00004604"/>
    </source>
</evidence>
<dbReference type="SUPFAM" id="SSF68906">
    <property type="entry name" value="SAP domain"/>
    <property type="match status" value="1"/>
</dbReference>
<dbReference type="InterPro" id="IPR039883">
    <property type="entry name" value="Fcf2/DNTTIP2"/>
</dbReference>
<feature type="domain" description="SAP" evidence="4">
    <location>
        <begin position="6"/>
        <end position="40"/>
    </location>
</feature>
<evidence type="ECO:0000256" key="2">
    <source>
        <dbReference type="ARBA" id="ARBA00023242"/>
    </source>
</evidence>
<dbReference type="GO" id="GO:0003723">
    <property type="term" value="F:RNA binding"/>
    <property type="evidence" value="ECO:0007669"/>
    <property type="project" value="TreeGrafter"/>
</dbReference>
<evidence type="ECO:0000313" key="5">
    <source>
        <dbReference type="EMBL" id="CAD9488769.1"/>
    </source>
</evidence>
<reference evidence="5" key="1">
    <citation type="submission" date="2021-01" db="EMBL/GenBank/DDBJ databases">
        <authorList>
            <person name="Corre E."/>
            <person name="Pelletier E."/>
            <person name="Niang G."/>
            <person name="Scheremetjew M."/>
            <person name="Finn R."/>
            <person name="Kale V."/>
            <person name="Holt S."/>
            <person name="Cochrane G."/>
            <person name="Meng A."/>
            <person name="Brown T."/>
            <person name="Cohen L."/>
        </authorList>
    </citation>
    <scope>NUCLEOTIDE SEQUENCE</scope>
    <source>
        <strain evidence="5">CCMP1381</strain>
    </source>
</reference>
<dbReference type="GO" id="GO:0006396">
    <property type="term" value="P:RNA processing"/>
    <property type="evidence" value="ECO:0007669"/>
    <property type="project" value="TreeGrafter"/>
</dbReference>
<organism evidence="5">
    <name type="scientific">Octactis speculum</name>
    <dbReference type="NCBI Taxonomy" id="3111310"/>
    <lineage>
        <taxon>Eukaryota</taxon>
        <taxon>Sar</taxon>
        <taxon>Stramenopiles</taxon>
        <taxon>Ochrophyta</taxon>
        <taxon>Dictyochophyceae</taxon>
        <taxon>Dictyochales</taxon>
        <taxon>Dictyochaceae</taxon>
        <taxon>Octactis</taxon>
    </lineage>
</organism>
<dbReference type="Pfam" id="PF08698">
    <property type="entry name" value="Fcf2"/>
    <property type="match status" value="1"/>
</dbReference>
<name>A0A7S2HF00_9STRA</name>
<evidence type="ECO:0000259" key="4">
    <source>
        <dbReference type="PROSITE" id="PS50800"/>
    </source>
</evidence>
<dbReference type="GO" id="GO:0005730">
    <property type="term" value="C:nucleolus"/>
    <property type="evidence" value="ECO:0007669"/>
    <property type="project" value="UniProtKB-SubCell"/>
</dbReference>
<sequence>MTQMNVKKMKVADLRIELEKRSLDTSGLKADLQQRLQLALDEKEPEPVENDSTDNFSSDEDEIDPDIELAAEIAAVACMREISIPAAVLPNGKSSKKPGRMHLTVEESPYLNSTRNHPQKAMLNVDAISFSGKGGKLDADTLLNASDVYVRTPGEKITSRDAKPKKVKSDIVTSGKSWFDLPRSQMTEELKLDLQALRMRGALDPKRFYKAMERPSKFVQLGTVIEGRGESSNRIVRKRRKQTLVEEMLADEKARRYAKRKYNEIQEQKGRNGVKTFASNLRKKRTPKWAHMSGGFTNKSKGKFNKK</sequence>
<feature type="region of interest" description="Disordered" evidence="3">
    <location>
        <begin position="264"/>
        <end position="307"/>
    </location>
</feature>
<feature type="compositionally biased region" description="Acidic residues" evidence="3">
    <location>
        <begin position="47"/>
        <end position="61"/>
    </location>
</feature>
<evidence type="ECO:0000256" key="3">
    <source>
        <dbReference type="SAM" id="MobiDB-lite"/>
    </source>
</evidence>
<keyword evidence="2" id="KW-0539">Nucleus</keyword>
<proteinExistence type="predicted"/>
<protein>
    <recommendedName>
        <fullName evidence="4">SAP domain-containing protein</fullName>
    </recommendedName>
</protein>
<dbReference type="Pfam" id="PF02037">
    <property type="entry name" value="SAP"/>
    <property type="match status" value="1"/>
</dbReference>
<dbReference type="PANTHER" id="PTHR21686">
    <property type="entry name" value="DEOXYNUCLEOTIDYLTRANSFERASE TERMINAL-INTERACTING PROTEIN 2"/>
    <property type="match status" value="1"/>
</dbReference>
<gene>
    <name evidence="5" type="ORF">DSPE1174_LOCUS31442</name>
</gene>